<evidence type="ECO:0000256" key="3">
    <source>
        <dbReference type="ARBA" id="ARBA00022964"/>
    </source>
</evidence>
<dbReference type="GeneID" id="106471868"/>
<dbReference type="InterPro" id="IPR039558">
    <property type="entry name" value="TPA1/OFD1_N"/>
</dbReference>
<evidence type="ECO:0000313" key="8">
    <source>
        <dbReference type="RefSeq" id="XP_013787946.1"/>
    </source>
</evidence>
<reference evidence="8" key="1">
    <citation type="submission" date="2025-08" db="UniProtKB">
        <authorList>
            <consortium name="RefSeq"/>
        </authorList>
    </citation>
    <scope>IDENTIFICATION</scope>
    <source>
        <tissue evidence="8">Muscle</tissue>
    </source>
</reference>
<evidence type="ECO:0000259" key="6">
    <source>
        <dbReference type="SMART" id="SM00702"/>
    </source>
</evidence>
<dbReference type="Pfam" id="PF13661">
    <property type="entry name" value="2OG-FeII_Oxy_4"/>
    <property type="match status" value="1"/>
</dbReference>
<dbReference type="SMART" id="SM00702">
    <property type="entry name" value="P4Hc"/>
    <property type="match status" value="1"/>
</dbReference>
<dbReference type="Pfam" id="PF10637">
    <property type="entry name" value="Ofd1_CTDD"/>
    <property type="match status" value="1"/>
</dbReference>
<keyword evidence="2" id="KW-0847">Vitamin C</keyword>
<feature type="domain" description="Prolyl 4-hydroxylase alpha subunit" evidence="6">
    <location>
        <begin position="67"/>
        <end position="246"/>
    </location>
</feature>
<evidence type="ECO:0000256" key="2">
    <source>
        <dbReference type="ARBA" id="ARBA00022896"/>
    </source>
</evidence>
<evidence type="ECO:0000256" key="4">
    <source>
        <dbReference type="ARBA" id="ARBA00023002"/>
    </source>
</evidence>
<keyword evidence="4" id="KW-0560">Oxidoreductase</keyword>
<accession>A0ABM1BSR8</accession>
<sequence>MSSATKHHLTQQITEHPRKKIQKSNPETRLNPLIFSEDFKTAIKTAFQRKLELICGKNGETVLADPFRCCVLPNFIKDDSETFLEALKNELVELKFTEKNNDLYKFHQSGDLKEIETPCIMVLKKLLSENTLEWVKEVTDIPLNNSINIFCSKYQYTDVLLCHDDELEERRIAYILYLVPPWTKSDGGTLDLFNSDSNGQPCKIVKSLLPAWNKFVFFEVTHQSFHQVAEILSEDKTRLSISGWFHGPSIVRPTPVIEPLRELCTPGFVEERVLRAWINPTYLEEETQMQIQKKFQTSSEIELQGFLQEDKYELVAQALRDSNLKWNQKGPANKRNYEDVNILSLPSVVQQCLKVFQSEAMFLTLANMTGLTLHELLAYGDSDTESIDGNTKAFSDVEEKEASYTPCTTSEVVDTKVKHDSSPGQGSSGHSKRTCDPKCRMQVHQWKHGFYTLAHDEDKEMAEYSLDATLFLNCDEWKSEYGGFISYIAKGEDEELLTVYPQSNSLALVYRDHETLRFVKHINHRISQRPSSQQSFNDIFCVYYE</sequence>
<dbReference type="InterPro" id="IPR019601">
    <property type="entry name" value="Oxoglutarate/Fe-dep_Oase_C"/>
</dbReference>
<protein>
    <submittedName>
        <fullName evidence="8">Prolyl 3-hydroxylase OGFOD1-like isoform X1</fullName>
    </submittedName>
</protein>
<evidence type="ECO:0000256" key="5">
    <source>
        <dbReference type="SAM" id="MobiDB-lite"/>
    </source>
</evidence>
<feature type="region of interest" description="Disordered" evidence="5">
    <location>
        <begin position="413"/>
        <end position="434"/>
    </location>
</feature>
<comment type="cofactor">
    <cofactor evidence="1">
        <name>L-ascorbate</name>
        <dbReference type="ChEBI" id="CHEBI:38290"/>
    </cofactor>
</comment>
<keyword evidence="3" id="KW-0223">Dioxygenase</keyword>
<keyword evidence="7" id="KW-1185">Reference proteome</keyword>
<dbReference type="Proteomes" id="UP000694941">
    <property type="component" value="Unplaced"/>
</dbReference>
<organism evidence="7 8">
    <name type="scientific">Limulus polyphemus</name>
    <name type="common">Atlantic horseshoe crab</name>
    <dbReference type="NCBI Taxonomy" id="6850"/>
    <lineage>
        <taxon>Eukaryota</taxon>
        <taxon>Metazoa</taxon>
        <taxon>Ecdysozoa</taxon>
        <taxon>Arthropoda</taxon>
        <taxon>Chelicerata</taxon>
        <taxon>Merostomata</taxon>
        <taxon>Xiphosura</taxon>
        <taxon>Limulidae</taxon>
        <taxon>Limulus</taxon>
    </lineage>
</organism>
<dbReference type="PANTHER" id="PTHR12117">
    <property type="entry name" value="HISTONE ACETYLTRANSFERASE COMPLEX"/>
    <property type="match status" value="1"/>
</dbReference>
<evidence type="ECO:0000256" key="1">
    <source>
        <dbReference type="ARBA" id="ARBA00001961"/>
    </source>
</evidence>
<proteinExistence type="predicted"/>
<evidence type="ECO:0000313" key="7">
    <source>
        <dbReference type="Proteomes" id="UP000694941"/>
    </source>
</evidence>
<dbReference type="InterPro" id="IPR006620">
    <property type="entry name" value="Pro_4_hyd_alph"/>
</dbReference>
<dbReference type="RefSeq" id="XP_013787946.1">
    <property type="nucleotide sequence ID" value="XM_013932492.2"/>
</dbReference>
<dbReference type="InterPro" id="IPR051842">
    <property type="entry name" value="uS12_prolyl_hydroxylase"/>
</dbReference>
<dbReference type="PANTHER" id="PTHR12117:SF0">
    <property type="entry name" value="PROLYL 3-HYDROXYLASE OGFOD1"/>
    <property type="match status" value="1"/>
</dbReference>
<gene>
    <name evidence="8" type="primary">LOC106471868</name>
</gene>
<feature type="region of interest" description="Disordered" evidence="5">
    <location>
        <begin position="1"/>
        <end position="27"/>
    </location>
</feature>
<name>A0ABM1BSR8_LIMPO</name>
<dbReference type="Gene3D" id="2.60.120.620">
    <property type="entry name" value="q2cbj1_9rhob like domain"/>
    <property type="match status" value="2"/>
</dbReference>